<reference evidence="8 9" key="1">
    <citation type="journal article" date="2024" name="BMC Genomics">
        <title>Genome assembly of redclaw crayfish (Cherax quadricarinatus) provides insights into its immune adaptation and hypoxia tolerance.</title>
        <authorList>
            <person name="Liu Z."/>
            <person name="Zheng J."/>
            <person name="Li H."/>
            <person name="Fang K."/>
            <person name="Wang S."/>
            <person name="He J."/>
            <person name="Zhou D."/>
            <person name="Weng S."/>
            <person name="Chi M."/>
            <person name="Gu Z."/>
            <person name="He J."/>
            <person name="Li F."/>
            <person name="Wang M."/>
        </authorList>
    </citation>
    <scope>NUCLEOTIDE SEQUENCE [LARGE SCALE GENOMIC DNA]</scope>
    <source>
        <strain evidence="8">ZL_2023a</strain>
    </source>
</reference>
<evidence type="ECO:0000313" key="8">
    <source>
        <dbReference type="EMBL" id="KAK8726766.1"/>
    </source>
</evidence>
<evidence type="ECO:0000313" key="9">
    <source>
        <dbReference type="Proteomes" id="UP001445076"/>
    </source>
</evidence>
<keyword evidence="1" id="KW-0479">Metal-binding</keyword>
<gene>
    <name evidence="8" type="ORF">OTU49_010042</name>
</gene>
<organism evidence="8 9">
    <name type="scientific">Cherax quadricarinatus</name>
    <name type="common">Australian red claw crayfish</name>
    <dbReference type="NCBI Taxonomy" id="27406"/>
    <lineage>
        <taxon>Eukaryota</taxon>
        <taxon>Metazoa</taxon>
        <taxon>Ecdysozoa</taxon>
        <taxon>Arthropoda</taxon>
        <taxon>Crustacea</taxon>
        <taxon>Multicrustacea</taxon>
        <taxon>Malacostraca</taxon>
        <taxon>Eumalacostraca</taxon>
        <taxon>Eucarida</taxon>
        <taxon>Decapoda</taxon>
        <taxon>Pleocyemata</taxon>
        <taxon>Astacidea</taxon>
        <taxon>Parastacoidea</taxon>
        <taxon>Parastacidae</taxon>
        <taxon>Cherax</taxon>
    </lineage>
</organism>
<dbReference type="PANTHER" id="PTHR24403:SF67">
    <property type="entry name" value="FI01116P-RELATED"/>
    <property type="match status" value="1"/>
</dbReference>
<dbReference type="GO" id="GO:0008270">
    <property type="term" value="F:zinc ion binding"/>
    <property type="evidence" value="ECO:0007669"/>
    <property type="project" value="UniProtKB-KW"/>
</dbReference>
<evidence type="ECO:0000256" key="4">
    <source>
        <dbReference type="ARBA" id="ARBA00022833"/>
    </source>
</evidence>
<protein>
    <recommendedName>
        <fullName evidence="7">C2H2-type domain-containing protein</fullName>
    </recommendedName>
</protein>
<evidence type="ECO:0000256" key="3">
    <source>
        <dbReference type="ARBA" id="ARBA00022771"/>
    </source>
</evidence>
<evidence type="ECO:0000256" key="1">
    <source>
        <dbReference type="ARBA" id="ARBA00022723"/>
    </source>
</evidence>
<evidence type="ECO:0000259" key="7">
    <source>
        <dbReference type="PROSITE" id="PS50157"/>
    </source>
</evidence>
<dbReference type="Proteomes" id="UP001445076">
    <property type="component" value="Unassembled WGS sequence"/>
</dbReference>
<name>A0AAW0WHP6_CHEQU</name>
<feature type="compositionally biased region" description="Basic residues" evidence="6">
    <location>
        <begin position="285"/>
        <end position="299"/>
    </location>
</feature>
<dbReference type="InterPro" id="IPR050688">
    <property type="entry name" value="Zinc_finger/UBP_domain"/>
</dbReference>
<dbReference type="GO" id="GO:0010468">
    <property type="term" value="P:regulation of gene expression"/>
    <property type="evidence" value="ECO:0007669"/>
    <property type="project" value="TreeGrafter"/>
</dbReference>
<dbReference type="PROSITE" id="PS00028">
    <property type="entry name" value="ZINC_FINGER_C2H2_1"/>
    <property type="match status" value="2"/>
</dbReference>
<feature type="region of interest" description="Disordered" evidence="6">
    <location>
        <begin position="261"/>
        <end position="300"/>
    </location>
</feature>
<dbReference type="GO" id="GO:0005634">
    <property type="term" value="C:nucleus"/>
    <property type="evidence" value="ECO:0007669"/>
    <property type="project" value="TreeGrafter"/>
</dbReference>
<keyword evidence="4" id="KW-0862">Zinc</keyword>
<comment type="caution">
    <text evidence="8">The sequence shown here is derived from an EMBL/GenBank/DDBJ whole genome shotgun (WGS) entry which is preliminary data.</text>
</comment>
<dbReference type="InterPro" id="IPR013087">
    <property type="entry name" value="Znf_C2H2_type"/>
</dbReference>
<dbReference type="AlphaFoldDB" id="A0AAW0WHP6"/>
<feature type="compositionally biased region" description="Acidic residues" evidence="6">
    <location>
        <begin position="264"/>
        <end position="275"/>
    </location>
</feature>
<accession>A0AAW0WHP6</accession>
<dbReference type="EMBL" id="JARKIK010000078">
    <property type="protein sequence ID" value="KAK8726766.1"/>
    <property type="molecule type" value="Genomic_DNA"/>
</dbReference>
<dbReference type="SMART" id="SM00355">
    <property type="entry name" value="ZnF_C2H2"/>
    <property type="match status" value="3"/>
</dbReference>
<feature type="domain" description="C2H2-type" evidence="7">
    <location>
        <begin position="346"/>
        <end position="374"/>
    </location>
</feature>
<dbReference type="PROSITE" id="PS50157">
    <property type="entry name" value="ZINC_FINGER_C2H2_2"/>
    <property type="match status" value="1"/>
</dbReference>
<keyword evidence="9" id="KW-1185">Reference proteome</keyword>
<evidence type="ECO:0000256" key="5">
    <source>
        <dbReference type="PROSITE-ProRule" id="PRU00042"/>
    </source>
</evidence>
<evidence type="ECO:0000256" key="6">
    <source>
        <dbReference type="SAM" id="MobiDB-lite"/>
    </source>
</evidence>
<keyword evidence="3 5" id="KW-0863">Zinc-finger</keyword>
<dbReference type="PANTHER" id="PTHR24403">
    <property type="entry name" value="ZINC FINGER PROTEIN"/>
    <property type="match status" value="1"/>
</dbReference>
<evidence type="ECO:0000256" key="2">
    <source>
        <dbReference type="ARBA" id="ARBA00022737"/>
    </source>
</evidence>
<keyword evidence="2" id="KW-0677">Repeat</keyword>
<proteinExistence type="predicted"/>
<sequence>MEPIICYICNDKRRIADTDTSETRITNSSNAETLKEILIRALSLGYVEDNSDNSTERDQGKFSSGICIVSLNSRYDGGLEAVSERVLCDSVIICRRCESLLRDFEYHERTSAKIAEEIRKFLTRQGVNEKEEINIEKNGEGGHSVIPKAAFSTSVIKHLDERQGILAAFRALRKSGVTGAKKRGRKRKNELVSTSVINESGEDEVGEDIEKAFAKEIANEKKRLHSLASSRSSKRIQRRREDGLVVKWGDAMYETENSSLEPNVDADDIFDDDSETWSKQDSQPRKKRGRKPSQHHLIRFTKPAGNNLTHQSQDQSDLKYQCPFCYRYYIPSNSRIHNCTSYKNQLRCHLCNIFFTSYVRLEKHLEVIHLKQKQVKCQEKNCQFMCISEPAFVLHKHFHFLAAFKVDGNEEETYLEDNITELDREHHRVTHALDPGDGEVTIIDDIQGILTSPDIADQVSFLLDEKSFLTDGQPINITTDKASTKAVKDQRNILYIESSMREDGKTEQGKAKLFKQEIIPNKSDSVYKIVRREIQCPFCDMRFESQKTFQVHMKEIHIMLFKAKSDRSIGNKIENAKDTVINKVCRVNVNVKKNFNITPEDLTYTVERLKGKLSKP</sequence>